<gene>
    <name evidence="14" type="ORF">E3P99_03632</name>
</gene>
<dbReference type="InterPro" id="IPR006153">
    <property type="entry name" value="Cation/H_exchanger_TM"/>
</dbReference>
<dbReference type="SUPFAM" id="SSF52540">
    <property type="entry name" value="P-loop containing nucleoside triphosphate hydrolases"/>
    <property type="match status" value="2"/>
</dbReference>
<keyword evidence="7 10" id="KW-0472">Membrane</keyword>
<feature type="compositionally biased region" description="Low complexity" evidence="9">
    <location>
        <begin position="1409"/>
        <end position="1422"/>
    </location>
</feature>
<dbReference type="Proteomes" id="UP000310189">
    <property type="component" value="Unassembled WGS sequence"/>
</dbReference>
<feature type="transmembrane region" description="Helical" evidence="10">
    <location>
        <begin position="99"/>
        <end position="119"/>
    </location>
</feature>
<dbReference type="Gene3D" id="1.20.1530.20">
    <property type="match status" value="1"/>
</dbReference>
<dbReference type="OrthoDB" id="2687058at2759"/>
<evidence type="ECO:0000256" key="6">
    <source>
        <dbReference type="ARBA" id="ARBA00023065"/>
    </source>
</evidence>
<dbReference type="InterPro" id="IPR038770">
    <property type="entry name" value="Na+/solute_symporter_sf"/>
</dbReference>
<dbReference type="Pfam" id="PF01926">
    <property type="entry name" value="MMR_HSR1"/>
    <property type="match status" value="1"/>
</dbReference>
<evidence type="ECO:0000256" key="4">
    <source>
        <dbReference type="ARBA" id="ARBA00022692"/>
    </source>
</evidence>
<name>A0A4T0FEN7_9BASI</name>
<keyword evidence="15" id="KW-1185">Reference proteome</keyword>
<feature type="transmembrane region" description="Helical" evidence="10">
    <location>
        <begin position="230"/>
        <end position="254"/>
    </location>
</feature>
<dbReference type="GO" id="GO:1902600">
    <property type="term" value="P:proton transmembrane transport"/>
    <property type="evidence" value="ECO:0007669"/>
    <property type="project" value="InterPro"/>
</dbReference>
<dbReference type="GO" id="GO:0005634">
    <property type="term" value="C:nucleus"/>
    <property type="evidence" value="ECO:0007669"/>
    <property type="project" value="UniProtKB-SubCell"/>
</dbReference>
<keyword evidence="6" id="KW-0406">Ion transport</keyword>
<feature type="domain" description="G" evidence="12">
    <location>
        <begin position="1088"/>
        <end position="1159"/>
    </location>
</feature>
<evidence type="ECO:0000256" key="9">
    <source>
        <dbReference type="SAM" id="MobiDB-lite"/>
    </source>
</evidence>
<dbReference type="PANTHER" id="PTHR32468">
    <property type="entry name" value="CATION/H + ANTIPORTER"/>
    <property type="match status" value="1"/>
</dbReference>
<evidence type="ECO:0000259" key="13">
    <source>
        <dbReference type="Pfam" id="PF08701"/>
    </source>
</evidence>
<dbReference type="InterPro" id="IPR027417">
    <property type="entry name" value="P-loop_NTPase"/>
</dbReference>
<keyword evidence="3" id="KW-0813">Transport</keyword>
<dbReference type="Pfam" id="PF08701">
    <property type="entry name" value="GN3L_Grn1"/>
    <property type="match status" value="1"/>
</dbReference>
<protein>
    <recommendedName>
        <fullName evidence="16">Cation/H+ exchanger domain-containing protein</fullName>
    </recommendedName>
</protein>
<feature type="region of interest" description="Disordered" evidence="9">
    <location>
        <begin position="1255"/>
        <end position="1275"/>
    </location>
</feature>
<dbReference type="EMBL" id="SPNW01000078">
    <property type="protein sequence ID" value="TIA86641.1"/>
    <property type="molecule type" value="Genomic_DNA"/>
</dbReference>
<feature type="transmembrane region" description="Helical" evidence="10">
    <location>
        <begin position="165"/>
        <end position="189"/>
    </location>
</feature>
<feature type="transmembrane region" description="Helical" evidence="10">
    <location>
        <begin position="417"/>
        <end position="437"/>
    </location>
</feature>
<evidence type="ECO:0000259" key="12">
    <source>
        <dbReference type="Pfam" id="PF01926"/>
    </source>
</evidence>
<dbReference type="GO" id="GO:0015297">
    <property type="term" value="F:antiporter activity"/>
    <property type="evidence" value="ECO:0007669"/>
    <property type="project" value="InterPro"/>
</dbReference>
<evidence type="ECO:0000256" key="1">
    <source>
        <dbReference type="ARBA" id="ARBA00004123"/>
    </source>
</evidence>
<evidence type="ECO:0000256" key="2">
    <source>
        <dbReference type="ARBA" id="ARBA00004141"/>
    </source>
</evidence>
<accession>A0A4T0FEN7</accession>
<evidence type="ECO:0008006" key="16">
    <source>
        <dbReference type="Google" id="ProtNLM"/>
    </source>
</evidence>
<feature type="compositionally biased region" description="Basic and acidic residues" evidence="9">
    <location>
        <begin position="1393"/>
        <end position="1406"/>
    </location>
</feature>
<feature type="domain" description="Cation/H+ exchanger transmembrane" evidence="11">
    <location>
        <begin position="51"/>
        <end position="429"/>
    </location>
</feature>
<dbReference type="InterPro" id="IPR050794">
    <property type="entry name" value="CPA2_transporter"/>
</dbReference>
<sequence>MPILYSAIRDSVELTRRASEGVFQGGKPNEVSSSDPLALFVIQASFIIIFTRAIGYLLAKLKQPRVIAELIGGIILGPSIFGQIPHYMDDIFPEDSLPYLNLIGTLGIILFLFIIGMEIDLNVVTRRVKSSLAIASATLAIPLGAGIALGVGLWEHFNESDDVYFSHFILFIGIAISITAFPVLCRILVEHNLTHTPVGAVTMSAGVINDVVGWVLLAIIVALVNADGGIVTLWILLVVLGWTLLMVFGIRPLFNLIAKRTGSLDGGGPSEFVMMLSLLLVFISSFVTDIVGVHPIFGAFLVGLIMPKEGKFNVIVTDKIEDVVMIIFVPIFFGLVGIRTDLSLLNSGTVWGYTILVIAVAFFSKFLSGSVAAKLSRFSFRESGAIGTLMSCKGLVEIIVLNVGLQTGIVGQRVFSMMIFMAVITTFITTPMSLIMYPSKHRPVKMDEYGDEDEKPRISKEEGGLDRYLMVMQRMEHVSTLLHFTKLLESEKQQHHIDALRLVELTERTSDALRNETQEMKSDALLGIFTTFAHLRNMICRPLLSLTLHDNFAETVAEQAEESDLVVLPWKSHREAMEKEQQAGHQNPFDTLFNLQSASQRYVHFVRKVLAQSSASTAIYLDQGVDEGESWKGVTLFMPFFGGADDRRALKLVQQLCNRRDVKAVVVRMKRELEMKTSNDTGAGSGQLTEYSPHALPDTVYAPQNTQQMLESETADDLSWVECSKVAGELSLEMKECASSQPLYEATKLARELKDSVNDQILIVCGRSRNKETHRQELASILEAEGIQTQPSALAANRFNHLFQVTAPPSPSTHQQIGQEERKTIGELATAMKEWVERGDDRQESLLDAIETSKRTGLFERAKIKQKAKETRRKKSRDERRDPTWRNKKKKKADPGIPNSLPFKEEVLAEIEENRRRALEAREAAKAARAAGEDVELSESEDDEDGDDVVEGEDDDDEDIPQLIDSSIATDAPENFGSSVEAADVVLQVLDARDPQGFRVEALEKLQKTKKVVIVLNKADLVPREAVRGWFNSLNSVFPTVIFASSAHSTPIEALDESERVKGSVGVDALQKLLATFAKEKKSKGALKVLVAGLPNVGKSALLNTLIKQPFFQTASVSTNSLIGAKNPTTTTRTISAAEVDGVVYMDSPGLSFVGQSENYAADILRRNLGRPDKVREPQVLADWILKRANEEDLMMFFKLPAFAAGDDEAFFKSFANVVGRVKKRGVLDVNGAMRDFILKYVKYDMPYYTVAPASDKQDKQKKKQSKGVADVVSQDIDKLPQRKSLRKARGEVRLVAAPSDATIESRDYLPSLGGPAEESDEEDEEDEDDEDDEDEEDVIDDDDIENDDGQDLDVLGAVEDLEEQDMTPDENIEAEAPSSPPPRHSKKRKERAPKVKFAEKVETSDAPKVQAKGKAAASAKVKASKESETPKPSKKAKVDSGVAAKKGLKGKKSDKIEGEAFDFNEFF</sequence>
<feature type="transmembrane region" description="Helical" evidence="10">
    <location>
        <begin position="131"/>
        <end position="153"/>
    </location>
</feature>
<evidence type="ECO:0000256" key="3">
    <source>
        <dbReference type="ARBA" id="ARBA00022448"/>
    </source>
</evidence>
<feature type="transmembrane region" description="Helical" evidence="10">
    <location>
        <begin position="275"/>
        <end position="300"/>
    </location>
</feature>
<dbReference type="InterPro" id="IPR006073">
    <property type="entry name" value="GTP-bd"/>
</dbReference>
<reference evidence="14 15" key="1">
    <citation type="submission" date="2019-03" db="EMBL/GenBank/DDBJ databases">
        <title>Sequencing 23 genomes of Wallemia ichthyophaga.</title>
        <authorList>
            <person name="Gostincar C."/>
        </authorList>
    </citation>
    <scope>NUCLEOTIDE SEQUENCE [LARGE SCALE GENOMIC DNA]</scope>
    <source>
        <strain evidence="14 15">EXF-5753</strain>
    </source>
</reference>
<evidence type="ECO:0000313" key="15">
    <source>
        <dbReference type="Proteomes" id="UP000310189"/>
    </source>
</evidence>
<organism evidence="14 15">
    <name type="scientific">Wallemia hederae</name>
    <dbReference type="NCBI Taxonomy" id="1540922"/>
    <lineage>
        <taxon>Eukaryota</taxon>
        <taxon>Fungi</taxon>
        <taxon>Dikarya</taxon>
        <taxon>Basidiomycota</taxon>
        <taxon>Wallemiomycotina</taxon>
        <taxon>Wallemiomycetes</taxon>
        <taxon>Wallemiales</taxon>
        <taxon>Wallemiaceae</taxon>
        <taxon>Wallemia</taxon>
    </lineage>
</organism>
<feature type="domain" description="Guanine nucleotide-binding protein-like 3 N-terminal" evidence="13">
    <location>
        <begin position="860"/>
        <end position="931"/>
    </location>
</feature>
<keyword evidence="4 10" id="KW-0812">Transmembrane</keyword>
<feature type="transmembrane region" description="Helical" evidence="10">
    <location>
        <begin position="37"/>
        <end position="59"/>
    </location>
</feature>
<feature type="transmembrane region" description="Helical" evidence="10">
    <location>
        <begin position="201"/>
        <end position="224"/>
    </location>
</feature>
<evidence type="ECO:0000259" key="11">
    <source>
        <dbReference type="Pfam" id="PF00999"/>
    </source>
</evidence>
<feature type="compositionally biased region" description="Basic and acidic residues" evidence="9">
    <location>
        <begin position="876"/>
        <end position="885"/>
    </location>
</feature>
<feature type="region of interest" description="Disordered" evidence="9">
    <location>
        <begin position="860"/>
        <end position="901"/>
    </location>
</feature>
<evidence type="ECO:0000256" key="5">
    <source>
        <dbReference type="ARBA" id="ARBA00022989"/>
    </source>
</evidence>
<dbReference type="Pfam" id="PF00999">
    <property type="entry name" value="Na_H_Exchanger"/>
    <property type="match status" value="1"/>
</dbReference>
<proteinExistence type="predicted"/>
<feature type="transmembrane region" description="Helical" evidence="10">
    <location>
        <begin position="385"/>
        <end position="405"/>
    </location>
</feature>
<keyword evidence="5 10" id="KW-1133">Transmembrane helix</keyword>
<dbReference type="GO" id="GO:0005525">
    <property type="term" value="F:GTP binding"/>
    <property type="evidence" value="ECO:0007669"/>
    <property type="project" value="InterPro"/>
</dbReference>
<evidence type="ECO:0000256" key="10">
    <source>
        <dbReference type="SAM" id="Phobius"/>
    </source>
</evidence>
<feature type="compositionally biased region" description="Acidic residues" evidence="9">
    <location>
        <begin position="1360"/>
        <end position="1374"/>
    </location>
</feature>
<comment type="caution">
    <text evidence="14">The sequence shown here is derived from an EMBL/GenBank/DDBJ whole genome shotgun (WGS) entry which is preliminary data.</text>
</comment>
<comment type="subcellular location">
    <subcellularLocation>
        <location evidence="2">Membrane</location>
        <topology evidence="2">Multi-pass membrane protein</topology>
    </subcellularLocation>
    <subcellularLocation>
        <location evidence="1">Nucleus</location>
    </subcellularLocation>
</comment>
<dbReference type="Gene3D" id="3.40.50.300">
    <property type="entry name" value="P-loop containing nucleotide triphosphate hydrolases"/>
    <property type="match status" value="1"/>
</dbReference>
<dbReference type="InterPro" id="IPR014813">
    <property type="entry name" value="Gnl3_N_dom"/>
</dbReference>
<feature type="region of interest" description="Disordered" evidence="9">
    <location>
        <begin position="1304"/>
        <end position="1453"/>
    </location>
</feature>
<keyword evidence="8" id="KW-0539">Nucleus</keyword>
<dbReference type="PANTHER" id="PTHR32468:SF0">
    <property type="entry name" value="K(+)_H(+) ANTIPORTER 1"/>
    <property type="match status" value="1"/>
</dbReference>
<feature type="transmembrane region" description="Helical" evidence="10">
    <location>
        <begin position="320"/>
        <end position="338"/>
    </location>
</feature>
<evidence type="ECO:0000256" key="8">
    <source>
        <dbReference type="ARBA" id="ARBA00023242"/>
    </source>
</evidence>
<dbReference type="GO" id="GO:0016020">
    <property type="term" value="C:membrane"/>
    <property type="evidence" value="ECO:0007669"/>
    <property type="project" value="UniProtKB-SubCell"/>
</dbReference>
<evidence type="ECO:0000256" key="7">
    <source>
        <dbReference type="ARBA" id="ARBA00023136"/>
    </source>
</evidence>
<evidence type="ECO:0000313" key="14">
    <source>
        <dbReference type="EMBL" id="TIA86641.1"/>
    </source>
</evidence>
<feature type="compositionally biased region" description="Acidic residues" evidence="9">
    <location>
        <begin position="933"/>
        <end position="960"/>
    </location>
</feature>
<feature type="transmembrane region" description="Helical" evidence="10">
    <location>
        <begin position="350"/>
        <end position="373"/>
    </location>
</feature>
<feature type="region of interest" description="Disordered" evidence="9">
    <location>
        <begin position="927"/>
        <end position="960"/>
    </location>
</feature>
<feature type="compositionally biased region" description="Acidic residues" evidence="9">
    <location>
        <begin position="1318"/>
        <end position="1352"/>
    </location>
</feature>
<feature type="compositionally biased region" description="Basic and acidic residues" evidence="9">
    <location>
        <begin position="860"/>
        <end position="869"/>
    </location>
</feature>
<feature type="transmembrane region" description="Helical" evidence="10">
    <location>
        <begin position="66"/>
        <end position="87"/>
    </location>
</feature>